<organism evidence="1 2">
    <name type="scientific">Parabacteroides chinchillae</name>
    <dbReference type="NCBI Taxonomy" id="871327"/>
    <lineage>
        <taxon>Bacteria</taxon>
        <taxon>Pseudomonadati</taxon>
        <taxon>Bacteroidota</taxon>
        <taxon>Bacteroidia</taxon>
        <taxon>Bacteroidales</taxon>
        <taxon>Tannerellaceae</taxon>
        <taxon>Parabacteroides</taxon>
    </lineage>
</organism>
<dbReference type="Pfam" id="PF00873">
    <property type="entry name" value="ACR_tran"/>
    <property type="match status" value="1"/>
</dbReference>
<comment type="caution">
    <text evidence="1">The sequence shown here is derived from an EMBL/GenBank/DDBJ whole genome shotgun (WGS) entry which is preliminary data.</text>
</comment>
<keyword evidence="2" id="KW-1185">Reference proteome</keyword>
<proteinExistence type="predicted"/>
<dbReference type="Gene3D" id="3.30.70.1440">
    <property type="entry name" value="Multidrug efflux transporter AcrB pore domain"/>
    <property type="match status" value="1"/>
</dbReference>
<dbReference type="InterPro" id="IPR027463">
    <property type="entry name" value="AcrB_DN_DC_subdom"/>
</dbReference>
<dbReference type="InterPro" id="IPR001036">
    <property type="entry name" value="Acrflvin-R"/>
</dbReference>
<dbReference type="SUPFAM" id="SSF82714">
    <property type="entry name" value="Multidrug efflux transporter AcrB TolC docking domain, DN and DC subdomains"/>
    <property type="match status" value="1"/>
</dbReference>
<dbReference type="AlphaFoldDB" id="A0A8G2BUF2"/>
<reference evidence="1 2" key="1">
    <citation type="submission" date="2016-10" db="EMBL/GenBank/DDBJ databases">
        <authorList>
            <person name="Varghese N."/>
            <person name="Submissions S."/>
        </authorList>
    </citation>
    <scope>NUCLEOTIDE SEQUENCE [LARGE SCALE GENOMIC DNA]</scope>
    <source>
        <strain evidence="1 2">DSM 29073</strain>
    </source>
</reference>
<dbReference type="Gene3D" id="3.30.2090.10">
    <property type="entry name" value="Multidrug efflux transporter AcrB TolC docking domain, DN and DC subdomains"/>
    <property type="match status" value="1"/>
</dbReference>
<evidence type="ECO:0000313" key="2">
    <source>
        <dbReference type="Proteomes" id="UP000236725"/>
    </source>
</evidence>
<name>A0A8G2BUF2_9BACT</name>
<protein>
    <submittedName>
        <fullName evidence="1">Cobalt-zinc-cadmium resistance protein CzcA</fullName>
    </submittedName>
</protein>
<accession>A0A8G2BUF2</accession>
<dbReference type="PANTHER" id="PTHR32063">
    <property type="match status" value="1"/>
</dbReference>
<evidence type="ECO:0000313" key="1">
    <source>
        <dbReference type="EMBL" id="SEF54641.1"/>
    </source>
</evidence>
<sequence length="112" mass="13008">MQTSIFISVIEIYKLKKTDITFTKIFIYPFYEDERKFNIMVRYESSFRRSEEEIGKILVPARDGTMVPIKEPADIRTITGLLIIYRENHTRFCTVKFSVRGRDMGTAVAGGT</sequence>
<dbReference type="GO" id="GO:0005886">
    <property type="term" value="C:plasma membrane"/>
    <property type="evidence" value="ECO:0007669"/>
    <property type="project" value="TreeGrafter"/>
</dbReference>
<gene>
    <name evidence="1" type="ORF">SAMN05444001_102187</name>
</gene>
<dbReference type="GO" id="GO:0042910">
    <property type="term" value="F:xenobiotic transmembrane transporter activity"/>
    <property type="evidence" value="ECO:0007669"/>
    <property type="project" value="TreeGrafter"/>
</dbReference>
<dbReference type="EMBL" id="FNVS01000002">
    <property type="protein sequence ID" value="SEF54641.1"/>
    <property type="molecule type" value="Genomic_DNA"/>
</dbReference>
<dbReference type="Proteomes" id="UP000236725">
    <property type="component" value="Unassembled WGS sequence"/>
</dbReference>
<dbReference type="PANTHER" id="PTHR32063:SF12">
    <property type="entry name" value="CATION EFFLUX SYSTEM PROTEIN"/>
    <property type="match status" value="1"/>
</dbReference>